<proteinExistence type="predicted"/>
<reference evidence="1 2" key="1">
    <citation type="submission" date="2024-01" db="EMBL/GenBank/DDBJ databases">
        <authorList>
            <person name="Waweru B."/>
        </authorList>
    </citation>
    <scope>NUCLEOTIDE SEQUENCE [LARGE SCALE GENOMIC DNA]</scope>
</reference>
<evidence type="ECO:0008006" key="3">
    <source>
        <dbReference type="Google" id="ProtNLM"/>
    </source>
</evidence>
<evidence type="ECO:0000313" key="1">
    <source>
        <dbReference type="EMBL" id="CAK7344325.1"/>
    </source>
</evidence>
<sequence>VLNSTESGISGYNVKSTTAFWKEGIKKRKGAELVNRDVSVVTRQCLTSKLGWVYIQIAQIFCPALVTFEKAFVSYMTLGAQLLHLDSKAKNFHPITIIDGSAPNDHVLIKPSLSKLISGARKIVENGPTHLSLNSSLTEKSASALIAQRHEK</sequence>
<dbReference type="AlphaFoldDB" id="A0AAV1S565"/>
<dbReference type="Proteomes" id="UP001314170">
    <property type="component" value="Unassembled WGS sequence"/>
</dbReference>
<evidence type="ECO:0000313" key="2">
    <source>
        <dbReference type="Proteomes" id="UP001314170"/>
    </source>
</evidence>
<organism evidence="1 2">
    <name type="scientific">Dovyalis caffra</name>
    <dbReference type="NCBI Taxonomy" id="77055"/>
    <lineage>
        <taxon>Eukaryota</taxon>
        <taxon>Viridiplantae</taxon>
        <taxon>Streptophyta</taxon>
        <taxon>Embryophyta</taxon>
        <taxon>Tracheophyta</taxon>
        <taxon>Spermatophyta</taxon>
        <taxon>Magnoliopsida</taxon>
        <taxon>eudicotyledons</taxon>
        <taxon>Gunneridae</taxon>
        <taxon>Pentapetalae</taxon>
        <taxon>rosids</taxon>
        <taxon>fabids</taxon>
        <taxon>Malpighiales</taxon>
        <taxon>Salicaceae</taxon>
        <taxon>Flacourtieae</taxon>
        <taxon>Dovyalis</taxon>
    </lineage>
</organism>
<dbReference type="EMBL" id="CAWUPB010001161">
    <property type="protein sequence ID" value="CAK7344325.1"/>
    <property type="molecule type" value="Genomic_DNA"/>
</dbReference>
<protein>
    <recommendedName>
        <fullName evidence="3">MutS-like protein</fullName>
    </recommendedName>
</protein>
<gene>
    <name evidence="1" type="ORF">DCAF_LOCUS17735</name>
</gene>
<keyword evidence="2" id="KW-1185">Reference proteome</keyword>
<feature type="non-terminal residue" evidence="1">
    <location>
        <position position="152"/>
    </location>
</feature>
<comment type="caution">
    <text evidence="1">The sequence shown here is derived from an EMBL/GenBank/DDBJ whole genome shotgun (WGS) entry which is preliminary data.</text>
</comment>
<accession>A0AAV1S565</accession>
<feature type="non-terminal residue" evidence="1">
    <location>
        <position position="1"/>
    </location>
</feature>
<name>A0AAV1S565_9ROSI</name>